<proteinExistence type="inferred from homology"/>
<gene>
    <name evidence="10" type="ORF">QWZ15_00505</name>
</gene>
<keyword evidence="6" id="KW-0560">Oxidoreductase</keyword>
<dbReference type="InterPro" id="IPR002372">
    <property type="entry name" value="PQQ_rpt_dom"/>
</dbReference>
<dbReference type="InterPro" id="IPR018391">
    <property type="entry name" value="PQQ_b-propeller_rpt"/>
</dbReference>
<dbReference type="CDD" id="cd10280">
    <property type="entry name" value="PQQ_mGDH"/>
    <property type="match status" value="1"/>
</dbReference>
<comment type="similarity">
    <text evidence="2">Belongs to the bacterial PQQ dehydrogenase family.</text>
</comment>
<dbReference type="Pfam" id="PF13442">
    <property type="entry name" value="Cytochrome_CBB3"/>
    <property type="match status" value="1"/>
</dbReference>
<evidence type="ECO:0000256" key="7">
    <source>
        <dbReference type="ARBA" id="ARBA00023004"/>
    </source>
</evidence>
<keyword evidence="11" id="KW-1185">Reference proteome</keyword>
<feature type="domain" description="Cytochrome c" evidence="9">
    <location>
        <begin position="467"/>
        <end position="552"/>
    </location>
</feature>
<evidence type="ECO:0000256" key="1">
    <source>
        <dbReference type="ARBA" id="ARBA00001931"/>
    </source>
</evidence>
<evidence type="ECO:0000256" key="5">
    <source>
        <dbReference type="ARBA" id="ARBA00022729"/>
    </source>
</evidence>
<evidence type="ECO:0000259" key="9">
    <source>
        <dbReference type="PROSITE" id="PS51007"/>
    </source>
</evidence>
<organism evidence="10 11">
    <name type="scientific">Cyclobacterium jeungdonense</name>
    <dbReference type="NCBI Taxonomy" id="708087"/>
    <lineage>
        <taxon>Bacteria</taxon>
        <taxon>Pseudomonadati</taxon>
        <taxon>Bacteroidota</taxon>
        <taxon>Cytophagia</taxon>
        <taxon>Cytophagales</taxon>
        <taxon>Cyclobacteriaceae</taxon>
        <taxon>Cyclobacterium</taxon>
    </lineage>
</organism>
<evidence type="ECO:0000256" key="6">
    <source>
        <dbReference type="ARBA" id="ARBA00023002"/>
    </source>
</evidence>
<keyword evidence="7 8" id="KW-0408">Iron</keyword>
<name>A0ABT8C3U6_9BACT</name>
<dbReference type="InterPro" id="IPR036909">
    <property type="entry name" value="Cyt_c-like_dom_sf"/>
</dbReference>
<comment type="cofactor">
    <cofactor evidence="1">
        <name>pyrroloquinoline quinone</name>
        <dbReference type="ChEBI" id="CHEBI:58442"/>
    </cofactor>
</comment>
<keyword evidence="3 8" id="KW-0349">Heme</keyword>
<dbReference type="EMBL" id="JAUFQS010000001">
    <property type="protein sequence ID" value="MDN3686293.1"/>
    <property type="molecule type" value="Genomic_DNA"/>
</dbReference>
<dbReference type="Gene3D" id="1.10.760.10">
    <property type="entry name" value="Cytochrome c-like domain"/>
    <property type="match status" value="1"/>
</dbReference>
<dbReference type="PANTHER" id="PTHR32303">
    <property type="entry name" value="QUINOPROTEIN ALCOHOL DEHYDROGENASE (CYTOCHROME C)"/>
    <property type="match status" value="1"/>
</dbReference>
<evidence type="ECO:0000256" key="2">
    <source>
        <dbReference type="ARBA" id="ARBA00008156"/>
    </source>
</evidence>
<dbReference type="Pfam" id="PF01011">
    <property type="entry name" value="PQQ"/>
    <property type="match status" value="2"/>
</dbReference>
<dbReference type="SMART" id="SM00564">
    <property type="entry name" value="PQQ"/>
    <property type="match status" value="5"/>
</dbReference>
<evidence type="ECO:0000256" key="4">
    <source>
        <dbReference type="ARBA" id="ARBA00022723"/>
    </source>
</evidence>
<accession>A0ABT8C3U6</accession>
<dbReference type="PANTHER" id="PTHR32303:SF4">
    <property type="entry name" value="QUINOPROTEIN GLUCOSE DEHYDROGENASE"/>
    <property type="match status" value="1"/>
</dbReference>
<comment type="caution">
    <text evidence="10">The sequence shown here is derived from an EMBL/GenBank/DDBJ whole genome shotgun (WGS) entry which is preliminary data.</text>
</comment>
<evidence type="ECO:0000256" key="3">
    <source>
        <dbReference type="ARBA" id="ARBA00022617"/>
    </source>
</evidence>
<dbReference type="InterPro" id="IPR017511">
    <property type="entry name" value="PQQ_mDH"/>
</dbReference>
<keyword evidence="5" id="KW-0732">Signal</keyword>
<dbReference type="InterPro" id="IPR009056">
    <property type="entry name" value="Cyt_c-like_dom"/>
</dbReference>
<sequence>MKTTDCLSILILLCVWGPGCTSENASDTYSTWEQYRGSSTAAQFSSLEQITKENVHRLEPAWTFHTGDKRERTPMECNPIILENTMYLTSPQLDLIALDARTGEELWRFDPEEYGQSGGVNRGVTSYTEAGKTRIFMAAGHLLFALDAASGALVEEFGEKGMLDLRKDLGRDPETLSVALNTPGIIYKDLLIIGSATGEGYDASPGHIRAYSAKTGDFRWIFHTIPQEGEYGYDTWRWVEGENYGGTNNWGGLSLDEESGWVYVATGSPTYDFYGGNRIGENLYGNSILALDASTGAYQWHYQAVSHDIWDYDLPCAPTLADFPMDGKMVKALIQPTKMGELILLDRETGKPLLDVEEQLVPPSYVPGEVAHPTQKRGHGIQVVPQGLDSTYLTTISEEAAAFAKEEFGKYRNEGMYTPPSLEGSLTFPATRGGMLWGGLSYDPENHMVYVNANEIPMILQLRNLSGDPEAGDVVSGPGSGRYIYLSNCSNCHGANRQGLGEAYPSLTDLKERHDRESARKIITAGNGVMPAFRGFGEEELEALISYLLDEAPVNTANESNKEEKETMDRYVLQGFRIFTDEEGFPASRPPWGTLNAIDLTTQTIKWKVPLGEYPELKERGVAPTGTQNFGGCVATAGGLVFIGGSADEMFRAFDADSGEVLWEYKLPAGGYAVPAIYEADGKQYVVIAAGGANRLGTPAGDAYVAFALPAD</sequence>
<dbReference type="Gene3D" id="2.140.10.10">
    <property type="entry name" value="Quinoprotein alcohol dehydrogenase-like superfamily"/>
    <property type="match status" value="2"/>
</dbReference>
<dbReference type="SUPFAM" id="SSF46626">
    <property type="entry name" value="Cytochrome c"/>
    <property type="match status" value="1"/>
</dbReference>
<protein>
    <submittedName>
        <fullName evidence="10">PQQ-binding-like beta-propeller repeat protein</fullName>
    </submittedName>
</protein>
<dbReference type="Proteomes" id="UP001236663">
    <property type="component" value="Unassembled WGS sequence"/>
</dbReference>
<evidence type="ECO:0000313" key="11">
    <source>
        <dbReference type="Proteomes" id="UP001236663"/>
    </source>
</evidence>
<dbReference type="PROSITE" id="PS51007">
    <property type="entry name" value="CYTC"/>
    <property type="match status" value="1"/>
</dbReference>
<evidence type="ECO:0000313" key="10">
    <source>
        <dbReference type="EMBL" id="MDN3686293.1"/>
    </source>
</evidence>
<dbReference type="RefSeq" id="WP_163385704.1">
    <property type="nucleotide sequence ID" value="NZ_JAUFQS010000001.1"/>
</dbReference>
<dbReference type="InterPro" id="IPR011047">
    <property type="entry name" value="Quinoprotein_ADH-like_sf"/>
</dbReference>
<reference evidence="11" key="1">
    <citation type="journal article" date="2019" name="Int. J. Syst. Evol. Microbiol.">
        <title>The Global Catalogue of Microorganisms (GCM) 10K type strain sequencing project: providing services to taxonomists for standard genome sequencing and annotation.</title>
        <authorList>
            <consortium name="The Broad Institute Genomics Platform"/>
            <consortium name="The Broad Institute Genome Sequencing Center for Infectious Disease"/>
            <person name="Wu L."/>
            <person name="Ma J."/>
        </authorList>
    </citation>
    <scope>NUCLEOTIDE SEQUENCE [LARGE SCALE GENOMIC DNA]</scope>
    <source>
        <strain evidence="11">CECT 7706</strain>
    </source>
</reference>
<dbReference type="SUPFAM" id="SSF50998">
    <property type="entry name" value="Quinoprotein alcohol dehydrogenase-like"/>
    <property type="match status" value="1"/>
</dbReference>
<evidence type="ECO:0000256" key="8">
    <source>
        <dbReference type="PROSITE-ProRule" id="PRU00433"/>
    </source>
</evidence>
<keyword evidence="4 8" id="KW-0479">Metal-binding</keyword>